<dbReference type="InterPro" id="IPR008869">
    <property type="entry name" value="MlaC/ttg2D"/>
</dbReference>
<dbReference type="InterPro" id="IPR042245">
    <property type="entry name" value="Tgt2/MlaC_sf"/>
</dbReference>
<reference evidence="1 2" key="1">
    <citation type="submission" date="2022-11" db="EMBL/GenBank/DDBJ databases">
        <title>Genome sequencing of Acetobacter type strain.</title>
        <authorList>
            <person name="Heo J."/>
            <person name="Lee D."/>
            <person name="Han B.-H."/>
            <person name="Hong S.-B."/>
            <person name="Kwon S.-W."/>
        </authorList>
    </citation>
    <scope>NUCLEOTIDE SEQUENCE [LARGE SCALE GENOMIC DNA]</scope>
    <source>
        <strain evidence="1 2">KACC 21253</strain>
    </source>
</reference>
<evidence type="ECO:0000313" key="2">
    <source>
        <dbReference type="Proteomes" id="UP001301152"/>
    </source>
</evidence>
<proteinExistence type="predicted"/>
<gene>
    <name evidence="1" type="ORF">OQ497_11375</name>
</gene>
<evidence type="ECO:0000313" key="1">
    <source>
        <dbReference type="EMBL" id="MCX2564553.1"/>
    </source>
</evidence>
<comment type="caution">
    <text evidence="1">The sequence shown here is derived from an EMBL/GenBank/DDBJ whole genome shotgun (WGS) entry which is preliminary data.</text>
</comment>
<protein>
    <submittedName>
        <fullName evidence="1">ABC transporter substrate-binding protein</fullName>
    </submittedName>
</protein>
<dbReference type="EMBL" id="JAPIUZ010000007">
    <property type="protein sequence ID" value="MCX2564553.1"/>
    <property type="molecule type" value="Genomic_DNA"/>
</dbReference>
<dbReference type="Proteomes" id="UP001301152">
    <property type="component" value="Unassembled WGS sequence"/>
</dbReference>
<sequence>MSLKRIAFRAGLLLGLGVAFAPVAGSGLLFPAAQAQTAANSAVITPVQTLYAALEQIQTSHAGFSDRAAIVGAAVDKSFDLSAVLKASVGLRYDSLTPEDKAKLLAAFRDFTVARYVSSFTPGAGARFTIKPEPENSPVAGDKIVNTFIGSQDSMPGTPLSYIMHHEDNGWRITDVLLSESRISQAAAQRSDFRSTLTSGGVAGLIKVLENKVKSFSEAK</sequence>
<accession>A0ABT3QGZ5</accession>
<keyword evidence="2" id="KW-1185">Reference proteome</keyword>
<dbReference type="Gene3D" id="3.10.450.710">
    <property type="entry name" value="Tgt2/MlaC"/>
    <property type="match status" value="1"/>
</dbReference>
<name>A0ABT3QGZ5_9PROT</name>
<organism evidence="1 2">
    <name type="scientific">Acetobacter thailandicus</name>
    <dbReference type="NCBI Taxonomy" id="1502842"/>
    <lineage>
        <taxon>Bacteria</taxon>
        <taxon>Pseudomonadati</taxon>
        <taxon>Pseudomonadota</taxon>
        <taxon>Alphaproteobacteria</taxon>
        <taxon>Acetobacterales</taxon>
        <taxon>Acetobacteraceae</taxon>
        <taxon>Acetobacter</taxon>
    </lineage>
</organism>
<dbReference type="Pfam" id="PF05494">
    <property type="entry name" value="MlaC"/>
    <property type="match status" value="1"/>
</dbReference>
<dbReference type="RefSeq" id="WP_086555233.1">
    <property type="nucleotide sequence ID" value="NZ_JAERKX010000019.1"/>
</dbReference>